<dbReference type="GO" id="GO:0016747">
    <property type="term" value="F:acyltransferase activity, transferring groups other than amino-acyl groups"/>
    <property type="evidence" value="ECO:0007669"/>
    <property type="project" value="InterPro"/>
</dbReference>
<dbReference type="InterPro" id="IPR016181">
    <property type="entry name" value="Acyl_CoA_acyltransferase"/>
</dbReference>
<evidence type="ECO:0000259" key="1">
    <source>
        <dbReference type="PROSITE" id="PS51186"/>
    </source>
</evidence>
<dbReference type="AlphaFoldDB" id="A0A6A5GFX7"/>
<dbReference type="KEGG" id="crq:GCK72_020038"/>
<reference evidence="2 3" key="1">
    <citation type="submission" date="2019-12" db="EMBL/GenBank/DDBJ databases">
        <title>Chromosome-level assembly of the Caenorhabditis remanei genome.</title>
        <authorList>
            <person name="Teterina A.A."/>
            <person name="Willis J.H."/>
            <person name="Phillips P.C."/>
        </authorList>
    </citation>
    <scope>NUCLEOTIDE SEQUENCE [LARGE SCALE GENOMIC DNA]</scope>
    <source>
        <strain evidence="2 3">PX506</strain>
        <tissue evidence="2">Whole organism</tissue>
    </source>
</reference>
<dbReference type="InterPro" id="IPR000182">
    <property type="entry name" value="GNAT_dom"/>
</dbReference>
<dbReference type="SUPFAM" id="SSF55729">
    <property type="entry name" value="Acyl-CoA N-acyltransferases (Nat)"/>
    <property type="match status" value="1"/>
</dbReference>
<feature type="domain" description="N-acetyltransferase" evidence="1">
    <location>
        <begin position="5"/>
        <end position="142"/>
    </location>
</feature>
<name>A0A6A5GFX7_CAERE</name>
<gene>
    <name evidence="2" type="ORF">GCK72_020038</name>
</gene>
<dbReference type="RefSeq" id="XP_003115956.2">
    <property type="nucleotide sequence ID" value="XM_003115908.2"/>
</dbReference>
<dbReference type="Pfam" id="PF00583">
    <property type="entry name" value="Acetyltransf_1"/>
    <property type="match status" value="1"/>
</dbReference>
<dbReference type="Gene3D" id="3.40.630.90">
    <property type="match status" value="1"/>
</dbReference>
<comment type="caution">
    <text evidence="2">The sequence shown here is derived from an EMBL/GenBank/DDBJ whole genome shotgun (WGS) entry which is preliminary data.</text>
</comment>
<evidence type="ECO:0000313" key="3">
    <source>
        <dbReference type="Proteomes" id="UP000483820"/>
    </source>
</evidence>
<dbReference type="PANTHER" id="PTHR47408:SF2">
    <property type="entry name" value="DUF1248 DOMAIN-CONTAINING PROTEIN-RELATED"/>
    <property type="match status" value="1"/>
</dbReference>
<dbReference type="Gene3D" id="3.40.630.30">
    <property type="match status" value="1"/>
</dbReference>
<dbReference type="Pfam" id="PF18014">
    <property type="entry name" value="Acetyltransf_18"/>
    <property type="match status" value="1"/>
</dbReference>
<dbReference type="CTD" id="9819856"/>
<dbReference type="PROSITE" id="PS51186">
    <property type="entry name" value="GNAT"/>
    <property type="match status" value="1"/>
</dbReference>
<dbReference type="GeneID" id="9819856"/>
<evidence type="ECO:0000313" key="2">
    <source>
        <dbReference type="EMBL" id="KAF1753481.1"/>
    </source>
</evidence>
<dbReference type="Proteomes" id="UP000483820">
    <property type="component" value="Chromosome V"/>
</dbReference>
<sequence>MTEFETLVNPPQEIWEEIVKITGETDDWTFQLDDYKYWSVSYDQFWFFVIWEKETKNFVASVSLARWDGDDGPLFSIGMFYCVPKYRGTGLAKPLFQNVMDIVGDNNATLTGTVEMSEKYARNFGFDKVSRYWHLSSSLKCDDVVIPDKVSGNYTTKLWSDVDYDSVTAYDRTICVRDRKKIMTNWFNLEDTFTRVVFDGSGKIVGYSTIRLVTKNKLNIAPFYADNIEAAEVLLKDLLSMIPNWQQYASFAFLYPECNTDPLALLEKFAKNKKSVSTVNALRSQFTKKFIATPAHKVYALVDCAHQFV</sequence>
<protein>
    <recommendedName>
        <fullName evidence="1">N-acetyltransferase domain-containing protein</fullName>
    </recommendedName>
</protein>
<dbReference type="InterPro" id="IPR041496">
    <property type="entry name" value="YitH/HolE_GNAT"/>
</dbReference>
<organism evidence="2 3">
    <name type="scientific">Caenorhabditis remanei</name>
    <name type="common">Caenorhabditis vulgaris</name>
    <dbReference type="NCBI Taxonomy" id="31234"/>
    <lineage>
        <taxon>Eukaryota</taxon>
        <taxon>Metazoa</taxon>
        <taxon>Ecdysozoa</taxon>
        <taxon>Nematoda</taxon>
        <taxon>Chromadorea</taxon>
        <taxon>Rhabditida</taxon>
        <taxon>Rhabditina</taxon>
        <taxon>Rhabditomorpha</taxon>
        <taxon>Rhabditoidea</taxon>
        <taxon>Rhabditidae</taxon>
        <taxon>Peloderinae</taxon>
        <taxon>Caenorhabditis</taxon>
    </lineage>
</organism>
<accession>A0A6A5GFX7</accession>
<proteinExistence type="predicted"/>
<dbReference type="PANTHER" id="PTHR47408">
    <property type="entry name" value="PROTEIN CBG01304-RELATED"/>
    <property type="match status" value="1"/>
</dbReference>
<dbReference type="EMBL" id="WUAV01000005">
    <property type="protein sequence ID" value="KAF1753481.1"/>
    <property type="molecule type" value="Genomic_DNA"/>
</dbReference>